<dbReference type="GO" id="GO:0004519">
    <property type="term" value="F:endonuclease activity"/>
    <property type="evidence" value="ECO:0007669"/>
    <property type="project" value="UniProtKB-KW"/>
</dbReference>
<dbReference type="InterPro" id="IPR041588">
    <property type="entry name" value="Integrase_H2C2"/>
</dbReference>
<keyword evidence="4" id="KW-0378">Hydrolase</keyword>
<keyword evidence="3" id="KW-0540">Nuclease</keyword>
<dbReference type="InterPro" id="IPR012337">
    <property type="entry name" value="RNaseH-like_sf"/>
</dbReference>
<dbReference type="PANTHER" id="PTHR37984:SF5">
    <property type="entry name" value="PROTEIN NYNRIN-LIKE"/>
    <property type="match status" value="1"/>
</dbReference>
<dbReference type="PANTHER" id="PTHR37984">
    <property type="entry name" value="PROTEIN CBG26694"/>
    <property type="match status" value="1"/>
</dbReference>
<evidence type="ECO:0000313" key="8">
    <source>
        <dbReference type="EMBL" id="GFY45483.1"/>
    </source>
</evidence>
<name>A0A8X7BWB5_9ARAC</name>
<dbReference type="Gene3D" id="3.30.70.270">
    <property type="match status" value="1"/>
</dbReference>
<dbReference type="GO" id="GO:0015074">
    <property type="term" value="P:DNA integration"/>
    <property type="evidence" value="ECO:0007669"/>
    <property type="project" value="InterPro"/>
</dbReference>
<dbReference type="Gene3D" id="1.10.340.70">
    <property type="match status" value="1"/>
</dbReference>
<dbReference type="Gene3D" id="3.30.420.10">
    <property type="entry name" value="Ribonuclease H-like superfamily/Ribonuclease H"/>
    <property type="match status" value="1"/>
</dbReference>
<dbReference type="Pfam" id="PF17921">
    <property type="entry name" value="Integrase_H2C2"/>
    <property type="match status" value="1"/>
</dbReference>
<sequence length="427" mass="48186">MSDSVVPARSCKFLTIQTRDAQDDTDFLVEGNKIMCINQGIAFPSMITSLRKGNASIFGKNFCLRAKPLQQLLKRDSKFHWEKAQEDSFQDLKSALTSPPVLALYDENAPTELHTDSSGYGIGAVLVQQQDGKERVISYASRTLTKAEKNYSTTERECLAAIWAITKFRPYLFGNCFNIITDHHSLCWLGNLRDPSGRLARHADADCLSRNPIPILPEIESLAAISDLVTEQRDDPSLAAFIKACEQSPDLSSAGFSIVNNVLCKKKFDPSGKQWLPVVPKKMWLEILHHFHDEPTAGHLGFVRTYDRIRKRFFWPRLFRTVRRYVTHCRECQCRKAVPLKPPGALILIAPAEAPFQRIGMDLLGRFPKSRGGNRWRIVCTDYMTRYAITKALPTAEAPEVAKCFVEEIILTHGAPRTIITERGSVF</sequence>
<dbReference type="GO" id="GO:0042575">
    <property type="term" value="C:DNA polymerase complex"/>
    <property type="evidence" value="ECO:0007669"/>
    <property type="project" value="UniProtKB-ARBA"/>
</dbReference>
<dbReference type="Gene3D" id="3.10.20.370">
    <property type="match status" value="1"/>
</dbReference>
<dbReference type="FunFam" id="1.10.340.70:FF:000001">
    <property type="entry name" value="Retrovirus-related Pol polyprotein from transposon gypsy-like Protein"/>
    <property type="match status" value="1"/>
</dbReference>
<evidence type="ECO:0000256" key="2">
    <source>
        <dbReference type="ARBA" id="ARBA00022695"/>
    </source>
</evidence>
<evidence type="ECO:0000256" key="4">
    <source>
        <dbReference type="ARBA" id="ARBA00022759"/>
    </source>
</evidence>
<dbReference type="AlphaFoldDB" id="A0A8X7BWB5"/>
<accession>A0A8X7BWB5</accession>
<keyword evidence="2" id="KW-0808">Transferase</keyword>
<dbReference type="InterPro" id="IPR041577">
    <property type="entry name" value="RT_RNaseH_2"/>
</dbReference>
<evidence type="ECO:0000259" key="7">
    <source>
        <dbReference type="PROSITE" id="PS50994"/>
    </source>
</evidence>
<dbReference type="GO" id="GO:0003964">
    <property type="term" value="F:RNA-directed DNA polymerase activity"/>
    <property type="evidence" value="ECO:0007669"/>
    <property type="project" value="UniProtKB-KW"/>
</dbReference>
<dbReference type="CDD" id="cd09274">
    <property type="entry name" value="RNase_HI_RT_Ty3"/>
    <property type="match status" value="1"/>
</dbReference>
<keyword evidence="6" id="KW-0511">Multifunctional enzyme</keyword>
<dbReference type="InterPro" id="IPR036397">
    <property type="entry name" value="RNaseH_sf"/>
</dbReference>
<dbReference type="OrthoDB" id="6514906at2759"/>
<feature type="domain" description="Integrase catalytic" evidence="7">
    <location>
        <begin position="351"/>
        <end position="427"/>
    </location>
</feature>
<keyword evidence="9" id="KW-1185">Reference proteome</keyword>
<dbReference type="EMBL" id="BMAV01004886">
    <property type="protein sequence ID" value="GFY45483.1"/>
    <property type="molecule type" value="Genomic_DNA"/>
</dbReference>
<dbReference type="PROSITE" id="PS50994">
    <property type="entry name" value="INTEGRASE"/>
    <property type="match status" value="1"/>
</dbReference>
<dbReference type="EC" id="2.7.7.49" evidence="1"/>
<evidence type="ECO:0000256" key="5">
    <source>
        <dbReference type="ARBA" id="ARBA00022918"/>
    </source>
</evidence>
<evidence type="ECO:0000256" key="3">
    <source>
        <dbReference type="ARBA" id="ARBA00022722"/>
    </source>
</evidence>
<evidence type="ECO:0000256" key="6">
    <source>
        <dbReference type="ARBA" id="ARBA00023268"/>
    </source>
</evidence>
<dbReference type="InterPro" id="IPR043502">
    <property type="entry name" value="DNA/RNA_pol_sf"/>
</dbReference>
<protein>
    <recommendedName>
        <fullName evidence="1">RNA-directed DNA polymerase</fullName>
        <ecNumber evidence="1">2.7.7.49</ecNumber>
    </recommendedName>
</protein>
<keyword evidence="4" id="KW-0255">Endonuclease</keyword>
<evidence type="ECO:0000256" key="1">
    <source>
        <dbReference type="ARBA" id="ARBA00012493"/>
    </source>
</evidence>
<evidence type="ECO:0000313" key="9">
    <source>
        <dbReference type="Proteomes" id="UP000886998"/>
    </source>
</evidence>
<gene>
    <name evidence="8" type="primary">Tf2-11</name>
    <name evidence="8" type="ORF">TNIN_262241</name>
</gene>
<dbReference type="InterPro" id="IPR043128">
    <property type="entry name" value="Rev_trsase/Diguanyl_cyclase"/>
</dbReference>
<keyword evidence="5" id="KW-0695">RNA-directed DNA polymerase</keyword>
<dbReference type="Proteomes" id="UP000886998">
    <property type="component" value="Unassembled WGS sequence"/>
</dbReference>
<proteinExistence type="predicted"/>
<dbReference type="GO" id="GO:0003676">
    <property type="term" value="F:nucleic acid binding"/>
    <property type="evidence" value="ECO:0007669"/>
    <property type="project" value="InterPro"/>
</dbReference>
<keyword evidence="2" id="KW-0548">Nucleotidyltransferase</keyword>
<dbReference type="FunFam" id="3.10.20.370:FF:000001">
    <property type="entry name" value="Retrovirus-related Pol polyprotein from transposon 17.6-like protein"/>
    <property type="match status" value="1"/>
</dbReference>
<dbReference type="SUPFAM" id="SSF56672">
    <property type="entry name" value="DNA/RNA polymerases"/>
    <property type="match status" value="1"/>
</dbReference>
<dbReference type="Pfam" id="PF17919">
    <property type="entry name" value="RT_RNaseH_2"/>
    <property type="match status" value="1"/>
</dbReference>
<dbReference type="InterPro" id="IPR050951">
    <property type="entry name" value="Retrovirus_Pol_polyprotein"/>
</dbReference>
<reference evidence="8" key="1">
    <citation type="submission" date="2020-08" db="EMBL/GenBank/DDBJ databases">
        <title>Multicomponent nature underlies the extraordinary mechanical properties of spider dragline silk.</title>
        <authorList>
            <person name="Kono N."/>
            <person name="Nakamura H."/>
            <person name="Mori M."/>
            <person name="Yoshida Y."/>
            <person name="Ohtoshi R."/>
            <person name="Malay A.D."/>
            <person name="Moran D.A.P."/>
            <person name="Tomita M."/>
            <person name="Numata K."/>
            <person name="Arakawa K."/>
        </authorList>
    </citation>
    <scope>NUCLEOTIDE SEQUENCE</scope>
</reference>
<comment type="caution">
    <text evidence="8">The sequence shown here is derived from an EMBL/GenBank/DDBJ whole genome shotgun (WGS) entry which is preliminary data.</text>
</comment>
<dbReference type="InterPro" id="IPR001584">
    <property type="entry name" value="Integrase_cat-core"/>
</dbReference>
<dbReference type="SUPFAM" id="SSF53098">
    <property type="entry name" value="Ribonuclease H-like"/>
    <property type="match status" value="1"/>
</dbReference>
<organism evidence="8 9">
    <name type="scientific">Trichonephila inaurata madagascariensis</name>
    <dbReference type="NCBI Taxonomy" id="2747483"/>
    <lineage>
        <taxon>Eukaryota</taxon>
        <taxon>Metazoa</taxon>
        <taxon>Ecdysozoa</taxon>
        <taxon>Arthropoda</taxon>
        <taxon>Chelicerata</taxon>
        <taxon>Arachnida</taxon>
        <taxon>Araneae</taxon>
        <taxon>Araneomorphae</taxon>
        <taxon>Entelegynae</taxon>
        <taxon>Araneoidea</taxon>
        <taxon>Nephilidae</taxon>
        <taxon>Trichonephila</taxon>
        <taxon>Trichonephila inaurata</taxon>
    </lineage>
</organism>